<accession>A0ABW6HJP8</accession>
<organism evidence="2 3">
    <name type="scientific">Flavobacterium fructosi</name>
    <dbReference type="NCBI Taxonomy" id="3230416"/>
    <lineage>
        <taxon>Bacteria</taxon>
        <taxon>Pseudomonadati</taxon>
        <taxon>Bacteroidota</taxon>
        <taxon>Flavobacteriia</taxon>
        <taxon>Flavobacteriales</taxon>
        <taxon>Flavobacteriaceae</taxon>
        <taxon>Flavobacterium</taxon>
    </lineage>
</organism>
<gene>
    <name evidence="2" type="ORF">ACFX5D_04660</name>
</gene>
<evidence type="ECO:0000313" key="3">
    <source>
        <dbReference type="Proteomes" id="UP001600039"/>
    </source>
</evidence>
<dbReference type="Proteomes" id="UP001600039">
    <property type="component" value="Unassembled WGS sequence"/>
</dbReference>
<comment type="caution">
    <text evidence="2">The sequence shown here is derived from an EMBL/GenBank/DDBJ whole genome shotgun (WGS) entry which is preliminary data.</text>
</comment>
<feature type="domain" description="HD-CE" evidence="1">
    <location>
        <begin position="56"/>
        <end position="99"/>
    </location>
</feature>
<name>A0ABW6HJP8_9FLAO</name>
<evidence type="ECO:0000313" key="2">
    <source>
        <dbReference type="EMBL" id="MFE3847256.1"/>
    </source>
</evidence>
<dbReference type="RefSeq" id="WP_379857085.1">
    <property type="nucleotide sequence ID" value="NZ_JBHZQA010000002.1"/>
</dbReference>
<reference evidence="2 3" key="1">
    <citation type="submission" date="2024-06" db="EMBL/GenBank/DDBJ databases">
        <title>Flavobacterium spp. isolated from glacier.</title>
        <authorList>
            <person name="Han D."/>
        </authorList>
    </citation>
    <scope>NUCLEOTIDE SEQUENCE [LARGE SCALE GENOMIC DNA]</scope>
    <source>
        <strain evidence="2 3">LB3P45</strain>
    </source>
</reference>
<keyword evidence="3" id="KW-1185">Reference proteome</keyword>
<proteinExistence type="predicted"/>
<evidence type="ECO:0000259" key="1">
    <source>
        <dbReference type="Pfam" id="PF24391"/>
    </source>
</evidence>
<dbReference type="InterPro" id="IPR056471">
    <property type="entry name" value="HD-CE"/>
</dbReference>
<protein>
    <recommendedName>
        <fullName evidence="1">HD-CE domain-containing protein</fullName>
    </recommendedName>
</protein>
<dbReference type="EMBL" id="JBHZQA010000002">
    <property type="protein sequence ID" value="MFE3847256.1"/>
    <property type="molecule type" value="Genomic_DNA"/>
</dbReference>
<dbReference type="Pfam" id="PF24391">
    <property type="entry name" value="HD-CE"/>
    <property type="match status" value="1"/>
</dbReference>
<sequence>MTDDYNDIFLPRLEQSEIYSTLKKKCKGKDSKVIGLIDDAVYYAYQRTKTIITHMGEYTLHDSDHLFRVLHIMERLLLKKNIKQLSIPELMLLILSAFLEKPVKLTTQFQCKLTTSFGAN</sequence>